<dbReference type="SMART" id="SM00903">
    <property type="entry name" value="Flavin_Reduct"/>
    <property type="match status" value="1"/>
</dbReference>
<dbReference type="PANTHER" id="PTHR30466">
    <property type="entry name" value="FLAVIN REDUCTASE"/>
    <property type="match status" value="1"/>
</dbReference>
<evidence type="ECO:0000313" key="4">
    <source>
        <dbReference type="RefSeq" id="WP_034412238.1"/>
    </source>
</evidence>
<dbReference type="Pfam" id="PF01613">
    <property type="entry name" value="Flavin_Reduct"/>
    <property type="match status" value="1"/>
</dbReference>
<accession>A0A8B6X8D5</accession>
<name>A0A8B6X8D5_9BURK</name>
<dbReference type="PANTHER" id="PTHR30466:SF1">
    <property type="entry name" value="FMN REDUCTASE (NADH) RUTF"/>
    <property type="match status" value="1"/>
</dbReference>
<evidence type="ECO:0000313" key="3">
    <source>
        <dbReference type="Proteomes" id="UP000675920"/>
    </source>
</evidence>
<evidence type="ECO:0000256" key="1">
    <source>
        <dbReference type="ARBA" id="ARBA00023002"/>
    </source>
</evidence>
<keyword evidence="3" id="KW-1185">Reference proteome</keyword>
<sequence>MAVASDAYKAGMRRLAAGVTLITTPGAAGPSGLTATAVCSVSADPPILLCCINRANASYAAVLEAGVFAVNVLSTADRALSDRFAGRLTPEEKFAEGRWAALETGAPVLASALAAFDCRVVQAVDAGTHAVIFGEVQAVTVADNPEIHGLLYADGGYGRFATPADDIDQGF</sequence>
<dbReference type="GO" id="GO:0042602">
    <property type="term" value="F:riboflavin reductase (NADPH) activity"/>
    <property type="evidence" value="ECO:0007669"/>
    <property type="project" value="TreeGrafter"/>
</dbReference>
<protein>
    <submittedName>
        <fullName evidence="4">Flavin reductase family protein</fullName>
    </submittedName>
</protein>
<reference evidence="4" key="2">
    <citation type="submission" date="2025-08" db="UniProtKB">
        <authorList>
            <consortium name="RefSeq"/>
        </authorList>
    </citation>
    <scope>IDENTIFICATION</scope>
</reference>
<dbReference type="RefSeq" id="WP_034412238.1">
    <property type="nucleotide sequence ID" value="NZ_KI519499.1"/>
</dbReference>
<dbReference type="AlphaFoldDB" id="A0A8B6X8D5"/>
<proteinExistence type="predicted"/>
<dbReference type="GO" id="GO:0006208">
    <property type="term" value="P:pyrimidine nucleobase catabolic process"/>
    <property type="evidence" value="ECO:0007669"/>
    <property type="project" value="TreeGrafter"/>
</dbReference>
<evidence type="ECO:0000259" key="2">
    <source>
        <dbReference type="SMART" id="SM00903"/>
    </source>
</evidence>
<keyword evidence="1" id="KW-0560">Oxidoreductase</keyword>
<dbReference type="Gene3D" id="2.30.110.10">
    <property type="entry name" value="Electron Transport, Fmn-binding Protein, Chain A"/>
    <property type="match status" value="1"/>
</dbReference>
<dbReference type="GO" id="GO:0010181">
    <property type="term" value="F:FMN binding"/>
    <property type="evidence" value="ECO:0007669"/>
    <property type="project" value="InterPro"/>
</dbReference>
<dbReference type="InterPro" id="IPR050268">
    <property type="entry name" value="NADH-dep_flavin_reductase"/>
</dbReference>
<dbReference type="InterPro" id="IPR012349">
    <property type="entry name" value="Split_barrel_FMN-bd"/>
</dbReference>
<dbReference type="InterPro" id="IPR002563">
    <property type="entry name" value="Flavin_Rdtase-like_dom"/>
</dbReference>
<dbReference type="OrthoDB" id="8525727at2"/>
<dbReference type="SUPFAM" id="SSF50475">
    <property type="entry name" value="FMN-binding split barrel"/>
    <property type="match status" value="1"/>
</dbReference>
<organism evidence="3 4">
    <name type="scientific">Derxia gummosa DSM 723</name>
    <dbReference type="NCBI Taxonomy" id="1121388"/>
    <lineage>
        <taxon>Bacteria</taxon>
        <taxon>Pseudomonadati</taxon>
        <taxon>Pseudomonadota</taxon>
        <taxon>Betaproteobacteria</taxon>
        <taxon>Burkholderiales</taxon>
        <taxon>Alcaligenaceae</taxon>
        <taxon>Derxia</taxon>
    </lineage>
</organism>
<dbReference type="Proteomes" id="UP000675920">
    <property type="component" value="Unplaced"/>
</dbReference>
<reference evidence="4" key="1">
    <citation type="journal article" date="2020" name="Enzymes">
        <title>Overview of flavin-dependent enzymes.</title>
        <authorList>
            <person name="Pimviriyakul P."/>
            <person name="Chaiyen P."/>
        </authorList>
    </citation>
    <scope>NUCLEOTIDE SEQUENCE</scope>
</reference>
<feature type="domain" description="Flavin reductase like" evidence="2">
    <location>
        <begin position="12"/>
        <end position="159"/>
    </location>
</feature>